<dbReference type="SUPFAM" id="SSF52540">
    <property type="entry name" value="P-loop containing nucleoside triphosphate hydrolases"/>
    <property type="match status" value="2"/>
</dbReference>
<keyword evidence="2" id="KW-0547">Nucleotide-binding</keyword>
<organism evidence="6 7">
    <name type="scientific">Parambassis ranga</name>
    <name type="common">Indian glassy fish</name>
    <dbReference type="NCBI Taxonomy" id="210632"/>
    <lineage>
        <taxon>Eukaryota</taxon>
        <taxon>Metazoa</taxon>
        <taxon>Chordata</taxon>
        <taxon>Craniata</taxon>
        <taxon>Vertebrata</taxon>
        <taxon>Euteleostomi</taxon>
        <taxon>Actinopterygii</taxon>
        <taxon>Neopterygii</taxon>
        <taxon>Teleostei</taxon>
        <taxon>Neoteleostei</taxon>
        <taxon>Acanthomorphata</taxon>
        <taxon>Ovalentaria</taxon>
        <taxon>Ambassidae</taxon>
        <taxon>Parambassis</taxon>
    </lineage>
</organism>
<evidence type="ECO:0000256" key="3">
    <source>
        <dbReference type="ARBA" id="ARBA00023134"/>
    </source>
</evidence>
<keyword evidence="6" id="KW-1185">Reference proteome</keyword>
<dbReference type="GO" id="GO:0005525">
    <property type="term" value="F:GTP binding"/>
    <property type="evidence" value="ECO:0007669"/>
    <property type="project" value="UniProtKB-KW"/>
</dbReference>
<evidence type="ECO:0000256" key="1">
    <source>
        <dbReference type="ARBA" id="ARBA00008535"/>
    </source>
</evidence>
<proteinExistence type="inferred from homology"/>
<accession>A0A6P7IPY0</accession>
<feature type="domain" description="AIG1-type G" evidence="5">
    <location>
        <begin position="3"/>
        <end position="189"/>
    </location>
</feature>
<dbReference type="AlphaFoldDB" id="A0A6P7IPY0"/>
<feature type="compositionally biased region" description="Acidic residues" evidence="4">
    <location>
        <begin position="440"/>
        <end position="450"/>
    </location>
</feature>
<dbReference type="GeneID" id="114439377"/>
<dbReference type="PANTHER" id="PTHR10903:SF170">
    <property type="entry name" value="GTPASE IMAP FAMILY MEMBER 7"/>
    <property type="match status" value="1"/>
</dbReference>
<feature type="domain" description="AIG1-type G" evidence="5">
    <location>
        <begin position="192"/>
        <end position="390"/>
    </location>
</feature>
<dbReference type="InterPro" id="IPR045058">
    <property type="entry name" value="GIMA/IAN/Toc"/>
</dbReference>
<comment type="similarity">
    <text evidence="1">Belongs to the TRAFAC class TrmE-Era-EngA-EngB-Septin-like GTPase superfamily. AIG1/Toc34/Toc159-like paraseptin GTPase family. IAN subfamily.</text>
</comment>
<dbReference type="InterPro" id="IPR006703">
    <property type="entry name" value="G_AIG1"/>
</dbReference>
<evidence type="ECO:0000259" key="5">
    <source>
        <dbReference type="PROSITE" id="PS51720"/>
    </source>
</evidence>
<evidence type="ECO:0000256" key="4">
    <source>
        <dbReference type="SAM" id="MobiDB-lite"/>
    </source>
</evidence>
<dbReference type="PANTHER" id="PTHR10903">
    <property type="entry name" value="GTPASE, IMAP FAMILY MEMBER-RELATED"/>
    <property type="match status" value="1"/>
</dbReference>
<reference evidence="7 8" key="1">
    <citation type="submission" date="2025-04" db="UniProtKB">
        <authorList>
            <consortium name="RefSeq"/>
        </authorList>
    </citation>
    <scope>IDENTIFICATION</scope>
</reference>
<evidence type="ECO:0000256" key="2">
    <source>
        <dbReference type="ARBA" id="ARBA00022741"/>
    </source>
</evidence>
<name>A0A6P7IPY0_9TELE</name>
<evidence type="ECO:0000313" key="7">
    <source>
        <dbReference type="RefSeq" id="XP_028267091.1"/>
    </source>
</evidence>
<evidence type="ECO:0000313" key="6">
    <source>
        <dbReference type="Proteomes" id="UP000515145"/>
    </source>
</evidence>
<dbReference type="PROSITE" id="PS51720">
    <property type="entry name" value="G_AIG1"/>
    <property type="match status" value="2"/>
</dbReference>
<evidence type="ECO:0000313" key="8">
    <source>
        <dbReference type="RefSeq" id="XP_028267092.1"/>
    </source>
</evidence>
<dbReference type="RefSeq" id="XP_028267091.1">
    <property type="nucleotide sequence ID" value="XM_028411290.1"/>
</dbReference>
<dbReference type="Proteomes" id="UP000515145">
    <property type="component" value="Chromosome 8"/>
</dbReference>
<dbReference type="FunFam" id="3.40.50.300:FF:000366">
    <property type="entry name" value="GTPase, IMAP family member 2"/>
    <property type="match status" value="1"/>
</dbReference>
<sequence>MDTHQLTIVLLGNVGVGKSAAGNTILGEKVFVSKASFKSVTTKICESTGTVCGKQISVVDTPGILTCKGEIERWCQDLLQPSTLCLFLVVISIGRFTNEQRKAVEETMSVLKQDGLRRSYILFTNGDALEDMTVDDFINEDDESSLPDIVKEFEGRYHVFNNNDRYEAQVKQLLIKSGHLQPTFSAGSEGSLVQRRIVLLGRPGAGKSSSGNTILGSNRFESDCDFDSVNTETVSKSAEVEGYEVTVVDTPGFTDEVLTPEQLYREIMETLVHANPGPHAFVIVVRIGRVSKTDMDLINLLSQLFGSGARNYTMVLFTYGDELGEASIKEKIRSSQQMSRLVSMCHERYCVFDNRRRKNRQVRDFIDTIEEIVTANVGEYYTSDMFRMAYTFIREAQITGSGGTEAPQQRAQRRLEPFLSGMWRKVKRIFCCCFRPTTSSDDDDDDDDENIPLMAPSHS</sequence>
<dbReference type="InterPro" id="IPR027417">
    <property type="entry name" value="P-loop_NTPase"/>
</dbReference>
<feature type="region of interest" description="Disordered" evidence="4">
    <location>
        <begin position="439"/>
        <end position="459"/>
    </location>
</feature>
<dbReference type="OrthoDB" id="8954335at2759"/>
<dbReference type="RefSeq" id="XP_028267092.1">
    <property type="nucleotide sequence ID" value="XM_028411291.1"/>
</dbReference>
<keyword evidence="3" id="KW-0342">GTP-binding</keyword>
<dbReference type="Pfam" id="PF04548">
    <property type="entry name" value="AIG1"/>
    <property type="match status" value="2"/>
</dbReference>
<gene>
    <name evidence="7 8" type="primary">LOC114439377</name>
</gene>
<dbReference type="Gene3D" id="3.40.50.300">
    <property type="entry name" value="P-loop containing nucleotide triphosphate hydrolases"/>
    <property type="match status" value="2"/>
</dbReference>
<protein>
    <submittedName>
        <fullName evidence="7 8">GTPase IMAP family member 8-like</fullName>
    </submittedName>
</protein>